<feature type="non-terminal residue" evidence="1">
    <location>
        <position position="45"/>
    </location>
</feature>
<dbReference type="EMBL" id="JAACXV010008880">
    <property type="protein sequence ID" value="KAF7275884.1"/>
    <property type="molecule type" value="Genomic_DNA"/>
</dbReference>
<organism evidence="1 2">
    <name type="scientific">Rhynchophorus ferrugineus</name>
    <name type="common">Red palm weevil</name>
    <name type="synonym">Curculio ferrugineus</name>
    <dbReference type="NCBI Taxonomy" id="354439"/>
    <lineage>
        <taxon>Eukaryota</taxon>
        <taxon>Metazoa</taxon>
        <taxon>Ecdysozoa</taxon>
        <taxon>Arthropoda</taxon>
        <taxon>Hexapoda</taxon>
        <taxon>Insecta</taxon>
        <taxon>Pterygota</taxon>
        <taxon>Neoptera</taxon>
        <taxon>Endopterygota</taxon>
        <taxon>Coleoptera</taxon>
        <taxon>Polyphaga</taxon>
        <taxon>Cucujiformia</taxon>
        <taxon>Curculionidae</taxon>
        <taxon>Dryophthorinae</taxon>
        <taxon>Rhynchophorus</taxon>
    </lineage>
</organism>
<evidence type="ECO:0000313" key="1">
    <source>
        <dbReference type="EMBL" id="KAF7275884.1"/>
    </source>
</evidence>
<comment type="caution">
    <text evidence="1">The sequence shown here is derived from an EMBL/GenBank/DDBJ whole genome shotgun (WGS) entry which is preliminary data.</text>
</comment>
<protein>
    <submittedName>
        <fullName evidence="1">Uncharacterized protein</fullName>
    </submittedName>
</protein>
<proteinExistence type="predicted"/>
<accession>A0A834IA31</accession>
<keyword evidence="2" id="KW-1185">Reference proteome</keyword>
<reference evidence="1" key="1">
    <citation type="submission" date="2020-08" db="EMBL/GenBank/DDBJ databases">
        <title>Genome sequencing and assembly of the red palm weevil Rhynchophorus ferrugineus.</title>
        <authorList>
            <person name="Dias G.B."/>
            <person name="Bergman C.M."/>
            <person name="Manee M."/>
        </authorList>
    </citation>
    <scope>NUCLEOTIDE SEQUENCE</scope>
    <source>
        <strain evidence="1">AA-2017</strain>
        <tissue evidence="1">Whole larva</tissue>
    </source>
</reference>
<dbReference type="AlphaFoldDB" id="A0A834IA31"/>
<sequence>MQPFYTDIVGLEAGKVVGEVGAWRGGNKVFSRSDEEMEGQQGGRF</sequence>
<evidence type="ECO:0000313" key="2">
    <source>
        <dbReference type="Proteomes" id="UP000625711"/>
    </source>
</evidence>
<name>A0A834IA31_RHYFE</name>
<gene>
    <name evidence="1" type="ORF">GWI33_011173</name>
</gene>
<dbReference type="Proteomes" id="UP000625711">
    <property type="component" value="Unassembled WGS sequence"/>
</dbReference>